<protein>
    <recommendedName>
        <fullName evidence="2">YcxB-like C-terminal domain-containing protein</fullName>
    </recommendedName>
</protein>
<feature type="transmembrane region" description="Helical" evidence="1">
    <location>
        <begin position="34"/>
        <end position="52"/>
    </location>
</feature>
<evidence type="ECO:0000313" key="3">
    <source>
        <dbReference type="EMBL" id="ASP39516.1"/>
    </source>
</evidence>
<dbReference type="KEGG" id="bsan:CHH28_12900"/>
<dbReference type="OrthoDB" id="7059460at2"/>
<sequence>MEVTINLEQQDWLALSSHLEAAARNEHKTWMDSVWFNFLVGFAIAILCTVVFNRFSEFHWPTAIVVASFLIALLTVHFFRSIKIRRSFDPLVDGIFCGKHTFTFSERGIESQGKGYRGVHAWSLVKKIERVSGMILIYLDTANAHVFPESQLESPDEFYRRIQAFHTHSTAQPRD</sequence>
<dbReference type="InterPro" id="IPR025588">
    <property type="entry name" value="YcxB-like_C"/>
</dbReference>
<dbReference type="RefSeq" id="WP_094060694.1">
    <property type="nucleotide sequence ID" value="NZ_CP022530.1"/>
</dbReference>
<evidence type="ECO:0000256" key="1">
    <source>
        <dbReference type="SAM" id="Phobius"/>
    </source>
</evidence>
<evidence type="ECO:0000259" key="2">
    <source>
        <dbReference type="Pfam" id="PF14317"/>
    </source>
</evidence>
<feature type="transmembrane region" description="Helical" evidence="1">
    <location>
        <begin position="58"/>
        <end position="79"/>
    </location>
</feature>
<keyword evidence="4" id="KW-1185">Reference proteome</keyword>
<dbReference type="Pfam" id="PF14317">
    <property type="entry name" value="YcxB"/>
    <property type="match status" value="1"/>
</dbReference>
<organism evidence="3 4">
    <name type="scientific">Bacterioplanes sanyensis</name>
    <dbReference type="NCBI Taxonomy" id="1249553"/>
    <lineage>
        <taxon>Bacteria</taxon>
        <taxon>Pseudomonadati</taxon>
        <taxon>Pseudomonadota</taxon>
        <taxon>Gammaproteobacteria</taxon>
        <taxon>Oceanospirillales</taxon>
        <taxon>Oceanospirillaceae</taxon>
        <taxon>Bacterioplanes</taxon>
    </lineage>
</organism>
<proteinExistence type="predicted"/>
<gene>
    <name evidence="3" type="ORF">CHH28_12900</name>
</gene>
<dbReference type="Proteomes" id="UP000202440">
    <property type="component" value="Chromosome"/>
</dbReference>
<feature type="domain" description="YcxB-like C-terminal" evidence="2">
    <location>
        <begin position="104"/>
        <end position="157"/>
    </location>
</feature>
<dbReference type="EMBL" id="CP022530">
    <property type="protein sequence ID" value="ASP39516.1"/>
    <property type="molecule type" value="Genomic_DNA"/>
</dbReference>
<reference evidence="3 4" key="1">
    <citation type="submission" date="2017-07" db="EMBL/GenBank/DDBJ databases">
        <title>Annotated genome sequence of Bacterioplanes sanyensis isolated from Red Sea.</title>
        <authorList>
            <person name="Rehman Z.U."/>
        </authorList>
    </citation>
    <scope>NUCLEOTIDE SEQUENCE [LARGE SCALE GENOMIC DNA]</scope>
    <source>
        <strain evidence="3 4">NV9</strain>
    </source>
</reference>
<name>A0A222FLQ0_9GAMM</name>
<keyword evidence="1" id="KW-1133">Transmembrane helix</keyword>
<evidence type="ECO:0000313" key="4">
    <source>
        <dbReference type="Proteomes" id="UP000202440"/>
    </source>
</evidence>
<keyword evidence="1" id="KW-0812">Transmembrane</keyword>
<dbReference type="AlphaFoldDB" id="A0A222FLQ0"/>
<accession>A0A222FLQ0</accession>
<keyword evidence="1" id="KW-0472">Membrane</keyword>